<evidence type="ECO:0000313" key="2">
    <source>
        <dbReference type="Proteomes" id="UP000299102"/>
    </source>
</evidence>
<protein>
    <recommendedName>
        <fullName evidence="3">Endonuclease/exonuclease/phosphatase domain-containing protein</fullName>
    </recommendedName>
</protein>
<evidence type="ECO:0008006" key="3">
    <source>
        <dbReference type="Google" id="ProtNLM"/>
    </source>
</evidence>
<dbReference type="AlphaFoldDB" id="A0A4C1SGD0"/>
<organism evidence="1 2">
    <name type="scientific">Eumeta variegata</name>
    <name type="common">Bagworm moth</name>
    <name type="synonym">Eumeta japonica</name>
    <dbReference type="NCBI Taxonomy" id="151549"/>
    <lineage>
        <taxon>Eukaryota</taxon>
        <taxon>Metazoa</taxon>
        <taxon>Ecdysozoa</taxon>
        <taxon>Arthropoda</taxon>
        <taxon>Hexapoda</taxon>
        <taxon>Insecta</taxon>
        <taxon>Pterygota</taxon>
        <taxon>Neoptera</taxon>
        <taxon>Endopterygota</taxon>
        <taxon>Lepidoptera</taxon>
        <taxon>Glossata</taxon>
        <taxon>Ditrysia</taxon>
        <taxon>Tineoidea</taxon>
        <taxon>Psychidae</taxon>
        <taxon>Oiketicinae</taxon>
        <taxon>Eumeta</taxon>
    </lineage>
</organism>
<gene>
    <name evidence="1" type="ORF">EVAR_851_1</name>
</gene>
<evidence type="ECO:0000313" key="1">
    <source>
        <dbReference type="EMBL" id="GBP00228.1"/>
    </source>
</evidence>
<dbReference type="EMBL" id="BGZK01000005">
    <property type="protein sequence ID" value="GBP00228.1"/>
    <property type="molecule type" value="Genomic_DNA"/>
</dbReference>
<sequence length="203" mass="22625">MKRYGNSRLVMDQLKSVAFGSQATTDSIARRRRSRRRGVGRPFLTPYPSYSFQISLNSMFVVTKKKLSQEGTGVARESLAGLVPASPTASGGEKFPYRGIGSSRLDCGNEVRHPSLQVPRSETRTREVRFGTLNVCGGMDAKIEGICKLLKDTRLDIMCVNETKRKGSNGAIKHGSLNSVYALDMSKTLEEWKEFWVDVRNIE</sequence>
<name>A0A4C1SGD0_EUMVA</name>
<reference evidence="1 2" key="1">
    <citation type="journal article" date="2019" name="Commun. Biol.">
        <title>The bagworm genome reveals a unique fibroin gene that provides high tensile strength.</title>
        <authorList>
            <person name="Kono N."/>
            <person name="Nakamura H."/>
            <person name="Ohtoshi R."/>
            <person name="Tomita M."/>
            <person name="Numata K."/>
            <person name="Arakawa K."/>
        </authorList>
    </citation>
    <scope>NUCLEOTIDE SEQUENCE [LARGE SCALE GENOMIC DNA]</scope>
</reference>
<comment type="caution">
    <text evidence="1">The sequence shown here is derived from an EMBL/GenBank/DDBJ whole genome shotgun (WGS) entry which is preliminary data.</text>
</comment>
<keyword evidence="2" id="KW-1185">Reference proteome</keyword>
<dbReference type="Proteomes" id="UP000299102">
    <property type="component" value="Unassembled WGS sequence"/>
</dbReference>
<proteinExistence type="predicted"/>
<dbReference type="OrthoDB" id="418748at2759"/>
<accession>A0A4C1SGD0</accession>